<dbReference type="AlphaFoldDB" id="A0AAV0Y8G9"/>
<dbReference type="EMBL" id="CARXXK010001450">
    <property type="protein sequence ID" value="CAI6376177.1"/>
    <property type="molecule type" value="Genomic_DNA"/>
</dbReference>
<proteinExistence type="predicted"/>
<dbReference type="Pfam" id="PF20700">
    <property type="entry name" value="Mutator"/>
    <property type="match status" value="1"/>
</dbReference>
<evidence type="ECO:0000313" key="2">
    <source>
        <dbReference type="EMBL" id="CAI6376177.1"/>
    </source>
</evidence>
<comment type="caution">
    <text evidence="2">The sequence shown here is derived from an EMBL/GenBank/DDBJ whole genome shotgun (WGS) entry which is preliminary data.</text>
</comment>
<sequence>MNVSYRDNVTERLRSEEFDVELINSLTFRQGDGGVVTIKSPFEEKAKELWVISHYKVANIENVPVKDRWKFSEATCLICERSKNKNTISETHNCFLNLKGTSTGMASDAIAEGFAKSIEMHGLIYNKLIGDGDSSVCKRLHQTLPYGPKLLVDKIEFRNHILRNLGQKISQLTKNTKYPGHLRNLLNQKQKCNKFRTAITMAIQHRKSLNDSEVNKIKGS</sequence>
<reference evidence="2 3" key="1">
    <citation type="submission" date="2023-01" db="EMBL/GenBank/DDBJ databases">
        <authorList>
            <person name="Whitehead M."/>
        </authorList>
    </citation>
    <scope>NUCLEOTIDE SEQUENCE [LARGE SCALE GENOMIC DNA]</scope>
</reference>
<dbReference type="Proteomes" id="UP001160148">
    <property type="component" value="Unassembled WGS sequence"/>
</dbReference>
<name>A0AAV0Y8G9_9HEMI</name>
<gene>
    <name evidence="2" type="ORF">MEUPH1_LOCUS29583</name>
</gene>
<dbReference type="InterPro" id="IPR049012">
    <property type="entry name" value="Mutator_transp_dom"/>
</dbReference>
<organism evidence="2 3">
    <name type="scientific">Macrosiphum euphorbiae</name>
    <name type="common">potato aphid</name>
    <dbReference type="NCBI Taxonomy" id="13131"/>
    <lineage>
        <taxon>Eukaryota</taxon>
        <taxon>Metazoa</taxon>
        <taxon>Ecdysozoa</taxon>
        <taxon>Arthropoda</taxon>
        <taxon>Hexapoda</taxon>
        <taxon>Insecta</taxon>
        <taxon>Pterygota</taxon>
        <taxon>Neoptera</taxon>
        <taxon>Paraneoptera</taxon>
        <taxon>Hemiptera</taxon>
        <taxon>Sternorrhyncha</taxon>
        <taxon>Aphidomorpha</taxon>
        <taxon>Aphidoidea</taxon>
        <taxon>Aphididae</taxon>
        <taxon>Macrosiphini</taxon>
        <taxon>Macrosiphum</taxon>
    </lineage>
</organism>
<evidence type="ECO:0000313" key="3">
    <source>
        <dbReference type="Proteomes" id="UP001160148"/>
    </source>
</evidence>
<feature type="domain" description="Mutator-like transposase" evidence="1">
    <location>
        <begin position="75"/>
        <end position="208"/>
    </location>
</feature>
<evidence type="ECO:0000259" key="1">
    <source>
        <dbReference type="Pfam" id="PF20700"/>
    </source>
</evidence>
<accession>A0AAV0Y8G9</accession>
<protein>
    <recommendedName>
        <fullName evidence="1">Mutator-like transposase domain-containing protein</fullName>
    </recommendedName>
</protein>
<keyword evidence="3" id="KW-1185">Reference proteome</keyword>